<keyword evidence="2" id="KW-1185">Reference proteome</keyword>
<comment type="caution">
    <text evidence="1">The sequence shown here is derived from an EMBL/GenBank/DDBJ whole genome shotgun (WGS) entry which is preliminary data.</text>
</comment>
<name>A0AAV4NPU0_CAEEX</name>
<organism evidence="1 2">
    <name type="scientific">Caerostris extrusa</name>
    <name type="common">Bark spider</name>
    <name type="synonym">Caerostris bankana</name>
    <dbReference type="NCBI Taxonomy" id="172846"/>
    <lineage>
        <taxon>Eukaryota</taxon>
        <taxon>Metazoa</taxon>
        <taxon>Ecdysozoa</taxon>
        <taxon>Arthropoda</taxon>
        <taxon>Chelicerata</taxon>
        <taxon>Arachnida</taxon>
        <taxon>Araneae</taxon>
        <taxon>Araneomorphae</taxon>
        <taxon>Entelegynae</taxon>
        <taxon>Araneoidea</taxon>
        <taxon>Araneidae</taxon>
        <taxon>Caerostris</taxon>
    </lineage>
</organism>
<proteinExistence type="predicted"/>
<protein>
    <submittedName>
        <fullName evidence="1">Uncharacterized protein</fullName>
    </submittedName>
</protein>
<evidence type="ECO:0000313" key="1">
    <source>
        <dbReference type="EMBL" id="GIX85691.1"/>
    </source>
</evidence>
<accession>A0AAV4NPU0</accession>
<evidence type="ECO:0000313" key="2">
    <source>
        <dbReference type="Proteomes" id="UP001054945"/>
    </source>
</evidence>
<dbReference type="AlphaFoldDB" id="A0AAV4NPU0"/>
<dbReference type="Proteomes" id="UP001054945">
    <property type="component" value="Unassembled WGS sequence"/>
</dbReference>
<sequence length="109" mass="12345">MIGNRGTDAGIVNRQMSQSVGFSPKTLRQRAGSSKSHFPAAFQLWDSVNYLRDSSHDFLQCSFFFPFHSLPPPPPFSIGTRALRRNYHEESPLNTFLALSPSITLFLWL</sequence>
<gene>
    <name evidence="1" type="ORF">CEXT_335221</name>
</gene>
<reference evidence="1 2" key="1">
    <citation type="submission" date="2021-06" db="EMBL/GenBank/DDBJ databases">
        <title>Caerostris extrusa draft genome.</title>
        <authorList>
            <person name="Kono N."/>
            <person name="Arakawa K."/>
        </authorList>
    </citation>
    <scope>NUCLEOTIDE SEQUENCE [LARGE SCALE GENOMIC DNA]</scope>
</reference>
<dbReference type="EMBL" id="BPLR01003538">
    <property type="protein sequence ID" value="GIX85691.1"/>
    <property type="molecule type" value="Genomic_DNA"/>
</dbReference>